<keyword evidence="2" id="KW-1185">Reference proteome</keyword>
<sequence>MSTKPTILKVSAVSASLAKKNIAALLIKTAAAAAGASNPVASVVHEAGKLASKIVGSAGEAGGQSGRGGMKGGKRGDGWESFVFVGILGSVFGACIWTTNQALNYVGVTKGTVQTGHMIGMMMT</sequence>
<evidence type="ECO:0000313" key="1">
    <source>
        <dbReference type="EMBL" id="RPA79167.1"/>
    </source>
</evidence>
<gene>
    <name evidence="1" type="ORF">BJ508DRAFT_377834</name>
</gene>
<dbReference type="EMBL" id="ML119702">
    <property type="protein sequence ID" value="RPA79167.1"/>
    <property type="molecule type" value="Genomic_DNA"/>
</dbReference>
<protein>
    <submittedName>
        <fullName evidence="1">Uncharacterized protein</fullName>
    </submittedName>
</protein>
<dbReference type="AlphaFoldDB" id="A0A3N4I153"/>
<name>A0A3N4I153_ASCIM</name>
<reference evidence="1 2" key="1">
    <citation type="journal article" date="2018" name="Nat. Ecol. Evol.">
        <title>Pezizomycetes genomes reveal the molecular basis of ectomycorrhizal truffle lifestyle.</title>
        <authorList>
            <person name="Murat C."/>
            <person name="Payen T."/>
            <person name="Noel B."/>
            <person name="Kuo A."/>
            <person name="Morin E."/>
            <person name="Chen J."/>
            <person name="Kohler A."/>
            <person name="Krizsan K."/>
            <person name="Balestrini R."/>
            <person name="Da Silva C."/>
            <person name="Montanini B."/>
            <person name="Hainaut M."/>
            <person name="Levati E."/>
            <person name="Barry K.W."/>
            <person name="Belfiori B."/>
            <person name="Cichocki N."/>
            <person name="Clum A."/>
            <person name="Dockter R.B."/>
            <person name="Fauchery L."/>
            <person name="Guy J."/>
            <person name="Iotti M."/>
            <person name="Le Tacon F."/>
            <person name="Lindquist E.A."/>
            <person name="Lipzen A."/>
            <person name="Malagnac F."/>
            <person name="Mello A."/>
            <person name="Molinier V."/>
            <person name="Miyauchi S."/>
            <person name="Poulain J."/>
            <person name="Riccioni C."/>
            <person name="Rubini A."/>
            <person name="Sitrit Y."/>
            <person name="Splivallo R."/>
            <person name="Traeger S."/>
            <person name="Wang M."/>
            <person name="Zifcakova L."/>
            <person name="Wipf D."/>
            <person name="Zambonelli A."/>
            <person name="Paolocci F."/>
            <person name="Nowrousian M."/>
            <person name="Ottonello S."/>
            <person name="Baldrian P."/>
            <person name="Spatafora J.W."/>
            <person name="Henrissat B."/>
            <person name="Nagy L.G."/>
            <person name="Aury J.M."/>
            <person name="Wincker P."/>
            <person name="Grigoriev I.V."/>
            <person name="Bonfante P."/>
            <person name="Martin F.M."/>
        </authorList>
    </citation>
    <scope>NUCLEOTIDE SEQUENCE [LARGE SCALE GENOMIC DNA]</scope>
    <source>
        <strain evidence="1 2">RN42</strain>
    </source>
</reference>
<organism evidence="1 2">
    <name type="scientific">Ascobolus immersus RN42</name>
    <dbReference type="NCBI Taxonomy" id="1160509"/>
    <lineage>
        <taxon>Eukaryota</taxon>
        <taxon>Fungi</taxon>
        <taxon>Dikarya</taxon>
        <taxon>Ascomycota</taxon>
        <taxon>Pezizomycotina</taxon>
        <taxon>Pezizomycetes</taxon>
        <taxon>Pezizales</taxon>
        <taxon>Ascobolaceae</taxon>
        <taxon>Ascobolus</taxon>
    </lineage>
</organism>
<accession>A0A3N4I153</accession>
<evidence type="ECO:0000313" key="2">
    <source>
        <dbReference type="Proteomes" id="UP000275078"/>
    </source>
</evidence>
<dbReference type="Proteomes" id="UP000275078">
    <property type="component" value="Unassembled WGS sequence"/>
</dbReference>
<proteinExistence type="predicted"/>